<dbReference type="InterPro" id="IPR042099">
    <property type="entry name" value="ANL_N_sf"/>
</dbReference>
<dbReference type="InterPro" id="IPR020806">
    <property type="entry name" value="PKS_PP-bd"/>
</dbReference>
<dbReference type="Pfam" id="PF23024">
    <property type="entry name" value="AMP-dom_DIP2-like"/>
    <property type="match status" value="1"/>
</dbReference>
<evidence type="ECO:0000256" key="5">
    <source>
        <dbReference type="ARBA" id="ARBA00022832"/>
    </source>
</evidence>
<dbReference type="PANTHER" id="PTHR22754">
    <property type="entry name" value="DISCO-INTERACTING PROTEIN 2 DIP2 -RELATED"/>
    <property type="match status" value="1"/>
</dbReference>
<proteinExistence type="inferred from homology"/>
<keyword evidence="6" id="KW-0443">Lipid metabolism</keyword>
<evidence type="ECO:0000259" key="7">
    <source>
        <dbReference type="PROSITE" id="PS50075"/>
    </source>
</evidence>
<dbReference type="SUPFAM" id="SSF56801">
    <property type="entry name" value="Acetyl-CoA synthetase-like"/>
    <property type="match status" value="1"/>
</dbReference>
<evidence type="ECO:0000256" key="1">
    <source>
        <dbReference type="ARBA" id="ARBA00006432"/>
    </source>
</evidence>
<dbReference type="GO" id="GO:0031177">
    <property type="term" value="F:phosphopantetheine binding"/>
    <property type="evidence" value="ECO:0007669"/>
    <property type="project" value="InterPro"/>
</dbReference>
<dbReference type="CDD" id="cd05931">
    <property type="entry name" value="FAAL"/>
    <property type="match status" value="1"/>
</dbReference>
<dbReference type="SUPFAM" id="SSF47336">
    <property type="entry name" value="ACP-like"/>
    <property type="match status" value="1"/>
</dbReference>
<comment type="similarity">
    <text evidence="1">Belongs to the ATP-dependent AMP-binding enzyme family.</text>
</comment>
<dbReference type="InterPro" id="IPR000873">
    <property type="entry name" value="AMP-dep_synth/lig_dom"/>
</dbReference>
<keyword evidence="9" id="KW-1185">Reference proteome</keyword>
<dbReference type="GO" id="GO:0070566">
    <property type="term" value="F:adenylyltransferase activity"/>
    <property type="evidence" value="ECO:0007669"/>
    <property type="project" value="TreeGrafter"/>
</dbReference>
<dbReference type="InterPro" id="IPR040097">
    <property type="entry name" value="FAAL/FAAC"/>
</dbReference>
<dbReference type="PROSITE" id="PS50075">
    <property type="entry name" value="CARRIER"/>
    <property type="match status" value="1"/>
</dbReference>
<dbReference type="GO" id="GO:0071766">
    <property type="term" value="P:Actinobacterium-type cell wall biogenesis"/>
    <property type="evidence" value="ECO:0007669"/>
    <property type="project" value="UniProtKB-ARBA"/>
</dbReference>
<dbReference type="Gene3D" id="3.40.50.12780">
    <property type="entry name" value="N-terminal domain of ligase-like"/>
    <property type="match status" value="1"/>
</dbReference>
<evidence type="ECO:0000256" key="3">
    <source>
        <dbReference type="ARBA" id="ARBA00022553"/>
    </source>
</evidence>
<feature type="domain" description="Carrier" evidence="7">
    <location>
        <begin position="600"/>
        <end position="677"/>
    </location>
</feature>
<reference evidence="9" key="1">
    <citation type="journal article" date="2021" name="Science">
        <title>Hunting the eagle killer: A cyanobacterial neurotoxin causes vacuolar myelinopathy.</title>
        <authorList>
            <person name="Breinlinger S."/>
            <person name="Phillips T.J."/>
            <person name="Haram B.N."/>
            <person name="Mares J."/>
            <person name="Martinez Yerena J.A."/>
            <person name="Hrouzek P."/>
            <person name="Sobotka R."/>
            <person name="Henderson W.M."/>
            <person name="Schmieder P."/>
            <person name="Williams S.M."/>
            <person name="Lauderdale J.D."/>
            <person name="Wilde H.D."/>
            <person name="Gerrin W."/>
            <person name="Kust A."/>
            <person name="Washington J.W."/>
            <person name="Wagner C."/>
            <person name="Geier B."/>
            <person name="Liebeke M."/>
            <person name="Enke H."/>
            <person name="Niedermeyer T.H.J."/>
            <person name="Wilde S.B."/>
        </authorList>
    </citation>
    <scope>NUCLEOTIDE SEQUENCE [LARGE SCALE GENOMIC DNA]</scope>
    <source>
        <strain evidence="9">Thurmond2011</strain>
    </source>
</reference>
<dbReference type="RefSeq" id="WP_208339019.1">
    <property type="nucleotide sequence ID" value="NZ_CAWQFN010000472.1"/>
</dbReference>
<dbReference type="InterPro" id="IPR009081">
    <property type="entry name" value="PP-bd_ACP"/>
</dbReference>
<evidence type="ECO:0000256" key="6">
    <source>
        <dbReference type="ARBA" id="ARBA00023098"/>
    </source>
</evidence>
<keyword evidence="5" id="KW-0276">Fatty acid metabolism</keyword>
<dbReference type="GO" id="GO:0005886">
    <property type="term" value="C:plasma membrane"/>
    <property type="evidence" value="ECO:0007669"/>
    <property type="project" value="TreeGrafter"/>
</dbReference>
<accession>A0AAP5I9N9</accession>
<keyword evidence="4" id="KW-0436">Ligase</keyword>
<gene>
    <name evidence="8" type="ORF">G7B40_010555</name>
</gene>
<dbReference type="InterPro" id="IPR036736">
    <property type="entry name" value="ACP-like_sf"/>
</dbReference>
<dbReference type="Gene3D" id="1.10.1200.10">
    <property type="entry name" value="ACP-like"/>
    <property type="match status" value="1"/>
</dbReference>
<keyword evidence="2" id="KW-0596">Phosphopantetheine</keyword>
<evidence type="ECO:0000256" key="4">
    <source>
        <dbReference type="ARBA" id="ARBA00022598"/>
    </source>
</evidence>
<dbReference type="GO" id="GO:0006633">
    <property type="term" value="P:fatty acid biosynthetic process"/>
    <property type="evidence" value="ECO:0007669"/>
    <property type="project" value="TreeGrafter"/>
</dbReference>
<evidence type="ECO:0000256" key="2">
    <source>
        <dbReference type="ARBA" id="ARBA00022450"/>
    </source>
</evidence>
<comment type="caution">
    <text evidence="8">The sequence shown here is derived from an EMBL/GenBank/DDBJ whole genome shotgun (WGS) entry which is preliminary data.</text>
</comment>
<dbReference type="Pfam" id="PF00501">
    <property type="entry name" value="AMP-binding"/>
    <property type="match status" value="1"/>
</dbReference>
<dbReference type="Gene3D" id="3.30.300.30">
    <property type="match status" value="1"/>
</dbReference>
<dbReference type="SMART" id="SM01294">
    <property type="entry name" value="PKS_PP_betabranch"/>
    <property type="match status" value="1"/>
</dbReference>
<dbReference type="Proteomes" id="UP000667802">
    <property type="component" value="Unassembled WGS sequence"/>
</dbReference>
<dbReference type="AlphaFoldDB" id="A0AAP5I9N9"/>
<dbReference type="GO" id="GO:0016874">
    <property type="term" value="F:ligase activity"/>
    <property type="evidence" value="ECO:0007669"/>
    <property type="project" value="UniProtKB-KW"/>
</dbReference>
<dbReference type="InterPro" id="IPR020845">
    <property type="entry name" value="AMP-binding_CS"/>
</dbReference>
<sequence length="690" mass="76977">METLSFIDILGSRAFNEPDRLAFVFMQDGEIATDCLTYQSLDRRARAIAAQLQSLGMEGKRALLLYSPGLEFVSAFFGCLYAGVVAVPAYPPRRDHSLDRLLSIITNCQTKFVLTTTSNFAELERRFSANQELKALFWLDTDTIPSEFEQEWQKPAITNDTLAFLQYTSGSTSMPKGVMVTHGNLLHNSEQIYRCFEHTPDSQGVVWLPPYHDMGLIGGILQPVYVGFPVTLMSPLAFLQKPIRWLEVISQLKATTSGGPNFAYELCINKITPEQCVNLDLSSWEVAFNGAEPIRAETLERFAEAFAPYGFRRKAFYPCYGMAEATLIVSGGLKTALPIISQIDRKAIAQNQVVCSESENSKTFVSLGKAWLDQKIIIVDPETLTQCSSGRVGEIWVSGSSIALGYWNQPEASQQTFQAYLADTQAGPFLRTGDLGFFQDGELFITGRLKDLIIIRGHNYYPQDIELTVEQSHPALRIGGGAAFAVEIDGVERLVIAQEVERHYLRQLDVNDVVGAIRQAISEKHELQVHAVVLLKTATILKTSSGKIQRHLCRTAFLEDSLEVVGEWQEPLSIEIDSQELQASAKFLEQQFSVAEPASTMAEQIQSWLVFRLSKELKISSQEIDIQEAFAYYGLDSSAAIAITGELIDWLGCEVEPTLFWEYPNIEELACYLAELLSKSSSSVQMCFQQ</sequence>
<protein>
    <submittedName>
        <fullName evidence="8">AMP-binding protein</fullName>
    </submittedName>
</protein>
<dbReference type="Pfam" id="PF00550">
    <property type="entry name" value="PP-binding"/>
    <property type="match status" value="1"/>
</dbReference>
<name>A0AAP5I9N9_9CYAN</name>
<dbReference type="InterPro" id="IPR045851">
    <property type="entry name" value="AMP-bd_C_sf"/>
</dbReference>
<organism evidence="8 9">
    <name type="scientific">Aetokthonos hydrillicola Thurmond2011</name>
    <dbReference type="NCBI Taxonomy" id="2712845"/>
    <lineage>
        <taxon>Bacteria</taxon>
        <taxon>Bacillati</taxon>
        <taxon>Cyanobacteriota</taxon>
        <taxon>Cyanophyceae</taxon>
        <taxon>Nostocales</taxon>
        <taxon>Hapalosiphonaceae</taxon>
        <taxon>Aetokthonos</taxon>
    </lineage>
</organism>
<dbReference type="InterPro" id="IPR025110">
    <property type="entry name" value="AMP-bd_C"/>
</dbReference>
<dbReference type="FunFam" id="3.40.50.12780:FF:000013">
    <property type="entry name" value="Long-chain-fatty-acid--AMP ligase FadD32"/>
    <property type="match status" value="1"/>
</dbReference>
<dbReference type="SMART" id="SM00823">
    <property type="entry name" value="PKS_PP"/>
    <property type="match status" value="1"/>
</dbReference>
<dbReference type="EMBL" id="JAALHA020000003">
    <property type="protein sequence ID" value="MDR9895005.1"/>
    <property type="molecule type" value="Genomic_DNA"/>
</dbReference>
<dbReference type="PANTHER" id="PTHR22754:SF32">
    <property type="entry name" value="DISCO-INTERACTING PROTEIN 2"/>
    <property type="match status" value="1"/>
</dbReference>
<evidence type="ECO:0000313" key="9">
    <source>
        <dbReference type="Proteomes" id="UP000667802"/>
    </source>
</evidence>
<keyword evidence="3" id="KW-0597">Phosphoprotein</keyword>
<evidence type="ECO:0000313" key="8">
    <source>
        <dbReference type="EMBL" id="MDR9895005.1"/>
    </source>
</evidence>
<dbReference type="PROSITE" id="PS00455">
    <property type="entry name" value="AMP_BINDING"/>
    <property type="match status" value="1"/>
</dbReference>